<evidence type="ECO:0000313" key="3">
    <source>
        <dbReference type="Proteomes" id="UP000617951"/>
    </source>
</evidence>
<dbReference type="Proteomes" id="UP000617951">
    <property type="component" value="Unassembled WGS sequence"/>
</dbReference>
<organism evidence="2 3">
    <name type="scientific">Guopingia tenuis</name>
    <dbReference type="NCBI Taxonomy" id="2763656"/>
    <lineage>
        <taxon>Bacteria</taxon>
        <taxon>Bacillati</taxon>
        <taxon>Bacillota</taxon>
        <taxon>Clostridia</taxon>
        <taxon>Christensenellales</taxon>
        <taxon>Christensenellaceae</taxon>
        <taxon>Guopingia</taxon>
    </lineage>
</organism>
<keyword evidence="3" id="KW-1185">Reference proteome</keyword>
<dbReference type="AlphaFoldDB" id="A0A926DHZ7"/>
<keyword evidence="1" id="KW-0812">Transmembrane</keyword>
<proteinExistence type="predicted"/>
<name>A0A926DHZ7_9FIRM</name>
<keyword evidence="1" id="KW-0472">Membrane</keyword>
<feature type="transmembrane region" description="Helical" evidence="1">
    <location>
        <begin position="182"/>
        <end position="203"/>
    </location>
</feature>
<gene>
    <name evidence="2" type="ORF">H8693_06325</name>
</gene>
<evidence type="ECO:0000256" key="1">
    <source>
        <dbReference type="SAM" id="Phobius"/>
    </source>
</evidence>
<evidence type="ECO:0000313" key="2">
    <source>
        <dbReference type="EMBL" id="MBC8538546.1"/>
    </source>
</evidence>
<keyword evidence="1" id="KW-1133">Transmembrane helix</keyword>
<accession>A0A926DHZ7</accession>
<dbReference type="EMBL" id="JACRSS010000002">
    <property type="protein sequence ID" value="MBC8538546.1"/>
    <property type="molecule type" value="Genomic_DNA"/>
</dbReference>
<sequence>MKQAQKGADVRKNILIAFACITVLAILAYVGNQYLLRKNGFSPAALSAAQLETGAEGRVQLTLDALQGPFAAQEPDLYYYFFLPQDGEEGRIAVIALRESQQNEDLSALLEQSQNPGNTQSQRVTMEVTGTLEQITPSLRETLKTQLDAWLDEGAVTDEDLSALFYPYYVSESSVEAPATDIIYYVLFGGLYLAWFVYAWVALENVQKEET</sequence>
<reference evidence="2" key="1">
    <citation type="submission" date="2020-08" db="EMBL/GenBank/DDBJ databases">
        <title>Genome public.</title>
        <authorList>
            <person name="Liu C."/>
            <person name="Sun Q."/>
        </authorList>
    </citation>
    <scope>NUCLEOTIDE SEQUENCE</scope>
    <source>
        <strain evidence="2">NSJ-63</strain>
    </source>
</reference>
<dbReference type="RefSeq" id="WP_249280290.1">
    <property type="nucleotide sequence ID" value="NZ_JACRSS010000002.1"/>
</dbReference>
<protein>
    <submittedName>
        <fullName evidence="2">Uncharacterized protein</fullName>
    </submittedName>
</protein>
<comment type="caution">
    <text evidence="2">The sequence shown here is derived from an EMBL/GenBank/DDBJ whole genome shotgun (WGS) entry which is preliminary data.</text>
</comment>
<feature type="transmembrane region" description="Helical" evidence="1">
    <location>
        <begin position="12"/>
        <end position="31"/>
    </location>
</feature>